<dbReference type="SUPFAM" id="SSF47473">
    <property type="entry name" value="EF-hand"/>
    <property type="match status" value="1"/>
</dbReference>
<keyword evidence="4 8" id="KW-0645">Protease</keyword>
<comment type="function">
    <text evidence="2 8">Hydrolase that can remove 'Lys-48'-linked conjugated ubiquitin from proteins.</text>
</comment>
<dbReference type="Proteomes" id="UP000475862">
    <property type="component" value="Unassembled WGS sequence"/>
</dbReference>
<evidence type="ECO:0000313" key="11">
    <source>
        <dbReference type="Proteomes" id="UP000475862"/>
    </source>
</evidence>
<dbReference type="InterPro" id="IPR011992">
    <property type="entry name" value="EF-hand-dom_pair"/>
</dbReference>
<keyword evidence="5 8" id="KW-0833">Ubl conjugation pathway</keyword>
<keyword evidence="6 8" id="KW-0378">Hydrolase</keyword>
<name>A0A6G0U9B4_APHGL</name>
<evidence type="ECO:0000259" key="9">
    <source>
        <dbReference type="PROSITE" id="PS50222"/>
    </source>
</evidence>
<dbReference type="GO" id="GO:0005509">
    <property type="term" value="F:calcium ion binding"/>
    <property type="evidence" value="ECO:0007669"/>
    <property type="project" value="InterPro"/>
</dbReference>
<protein>
    <recommendedName>
        <fullName evidence="8">Ubiquitin carboxyl-terminal hydrolase MINDY</fullName>
        <ecNumber evidence="8">3.4.19.12</ecNumber>
    </recommendedName>
</protein>
<dbReference type="PANTHER" id="PTHR12473">
    <property type="entry name" value="UBIQUITIN CARBOXYL-TERMINAL HYDROLASE MINDY-4-RELATED"/>
    <property type="match status" value="1"/>
</dbReference>
<sequence>MAEMMEVTEPQTSPYDKELEEILKLTWGQQVRQDIFQRWTQGKPSHLCVNGISKFSLPGFCFSDDEPTALVQFDGGPCAVLAPMQAYIIKHIVNNKSIDDDWKKAEVDEQNHLLCKAACDILCQATAGCDILKFVHIDDKVVCLEHSQFHSMLKVEQVNKDSMETFINNHISFMRDTFGILLFLYTVMRSKGLVKLKEEICDLGVSLIDKEFGYGSQSLINMMITGQAVCNVFNNDQVVAGYKLQGIEKQSEVGFMTLLEHLRYCQVGSYLKNPCNPIWVLGSETHLTVLFSFDQNLVHKETQVDVARRTFKLFDQGGNNFISTQSLKPLLEKLDLVSDDEYVNLMSSKLDSEGLGIILMPSFMEEFFSEQETRTPDIFVVFHYNGQPRSNSNSKVTYIEGNAIIQESDVICISEDNNLQSCLQSKWPYIEIQWKGNITPSIN</sequence>
<evidence type="ECO:0000313" key="10">
    <source>
        <dbReference type="EMBL" id="KAE9545189.1"/>
    </source>
</evidence>
<dbReference type="PROSITE" id="PS50222">
    <property type="entry name" value="EF_HAND_2"/>
    <property type="match status" value="1"/>
</dbReference>
<dbReference type="InterPro" id="IPR039785">
    <property type="entry name" value="MINY3/4"/>
</dbReference>
<dbReference type="Pfam" id="PF13898">
    <property type="entry name" value="MINDY-3_4_CD"/>
    <property type="match status" value="1"/>
</dbReference>
<comment type="caution">
    <text evidence="10">The sequence shown here is derived from an EMBL/GenBank/DDBJ whole genome shotgun (WGS) entry which is preliminary data.</text>
</comment>
<evidence type="ECO:0000256" key="4">
    <source>
        <dbReference type="ARBA" id="ARBA00022670"/>
    </source>
</evidence>
<keyword evidence="7 8" id="KW-0788">Thiol protease</keyword>
<dbReference type="GO" id="GO:1990380">
    <property type="term" value="F:K48-linked deubiquitinase activity"/>
    <property type="evidence" value="ECO:0007669"/>
    <property type="project" value="UniProtKB-UniRule"/>
</dbReference>
<evidence type="ECO:0000256" key="3">
    <source>
        <dbReference type="ARBA" id="ARBA00011074"/>
    </source>
</evidence>
<dbReference type="OrthoDB" id="9981542at2759"/>
<dbReference type="InterPro" id="IPR025257">
    <property type="entry name" value="MINDY-3/4_CD"/>
</dbReference>
<accession>A0A6G0U9B4</accession>
<comment type="similarity">
    <text evidence="3 8">Belongs to the MINDY deubiquitinase family. FAM188 subfamily.</text>
</comment>
<dbReference type="Gene3D" id="1.10.238.10">
    <property type="entry name" value="EF-hand"/>
    <property type="match status" value="1"/>
</dbReference>
<evidence type="ECO:0000256" key="1">
    <source>
        <dbReference type="ARBA" id="ARBA00000707"/>
    </source>
</evidence>
<evidence type="ECO:0000256" key="5">
    <source>
        <dbReference type="ARBA" id="ARBA00022786"/>
    </source>
</evidence>
<evidence type="ECO:0000256" key="2">
    <source>
        <dbReference type="ARBA" id="ARBA00002107"/>
    </source>
</evidence>
<dbReference type="GO" id="GO:0004843">
    <property type="term" value="F:cysteine-type deubiquitinase activity"/>
    <property type="evidence" value="ECO:0007669"/>
    <property type="project" value="UniProtKB-UniRule"/>
</dbReference>
<dbReference type="GO" id="GO:0071108">
    <property type="term" value="P:protein K48-linked deubiquitination"/>
    <property type="evidence" value="ECO:0007669"/>
    <property type="project" value="InterPro"/>
</dbReference>
<feature type="domain" description="EF-hand" evidence="9">
    <location>
        <begin position="302"/>
        <end position="337"/>
    </location>
</feature>
<dbReference type="SMART" id="SM01174">
    <property type="entry name" value="DUF4205"/>
    <property type="match status" value="1"/>
</dbReference>
<dbReference type="InterPro" id="IPR002048">
    <property type="entry name" value="EF_hand_dom"/>
</dbReference>
<dbReference type="GO" id="GO:0006508">
    <property type="term" value="P:proteolysis"/>
    <property type="evidence" value="ECO:0007669"/>
    <property type="project" value="UniProtKB-KW"/>
</dbReference>
<dbReference type="EMBL" id="VYZN01000001">
    <property type="protein sequence ID" value="KAE9545189.1"/>
    <property type="molecule type" value="Genomic_DNA"/>
</dbReference>
<evidence type="ECO:0000256" key="6">
    <source>
        <dbReference type="ARBA" id="ARBA00022801"/>
    </source>
</evidence>
<keyword evidence="11" id="KW-1185">Reference proteome</keyword>
<organism evidence="10 11">
    <name type="scientific">Aphis glycines</name>
    <name type="common">Soybean aphid</name>
    <dbReference type="NCBI Taxonomy" id="307491"/>
    <lineage>
        <taxon>Eukaryota</taxon>
        <taxon>Metazoa</taxon>
        <taxon>Ecdysozoa</taxon>
        <taxon>Arthropoda</taxon>
        <taxon>Hexapoda</taxon>
        <taxon>Insecta</taxon>
        <taxon>Pterygota</taxon>
        <taxon>Neoptera</taxon>
        <taxon>Paraneoptera</taxon>
        <taxon>Hemiptera</taxon>
        <taxon>Sternorrhyncha</taxon>
        <taxon>Aphidomorpha</taxon>
        <taxon>Aphidoidea</taxon>
        <taxon>Aphididae</taxon>
        <taxon>Aphidini</taxon>
        <taxon>Aphis</taxon>
        <taxon>Aphis</taxon>
    </lineage>
</organism>
<dbReference type="PANTHER" id="PTHR12473:SF17">
    <property type="entry name" value="UBIQUITIN CARBOXYL-TERMINAL HYDROLASE MINDY-3"/>
    <property type="match status" value="1"/>
</dbReference>
<comment type="catalytic activity">
    <reaction evidence="1 8">
        <text>Thiol-dependent hydrolysis of ester, thioester, amide, peptide and isopeptide bonds formed by the C-terminal Gly of ubiquitin (a 76-residue protein attached to proteins as an intracellular targeting signal).</text>
        <dbReference type="EC" id="3.4.19.12"/>
    </reaction>
</comment>
<evidence type="ECO:0000256" key="7">
    <source>
        <dbReference type="ARBA" id="ARBA00022807"/>
    </source>
</evidence>
<reference evidence="10 11" key="1">
    <citation type="submission" date="2019-08" db="EMBL/GenBank/DDBJ databases">
        <title>The genome of the soybean aphid Biotype 1, its phylome, world population structure and adaptation to the North American continent.</title>
        <authorList>
            <person name="Giordano R."/>
            <person name="Donthu R.K."/>
            <person name="Hernandez A.G."/>
            <person name="Wright C.L."/>
            <person name="Zimin A.V."/>
        </authorList>
    </citation>
    <scope>NUCLEOTIDE SEQUENCE [LARGE SCALE GENOMIC DNA]</scope>
    <source>
        <tissue evidence="10">Whole aphids</tissue>
    </source>
</reference>
<evidence type="ECO:0000256" key="8">
    <source>
        <dbReference type="RuleBase" id="RU367088"/>
    </source>
</evidence>
<gene>
    <name evidence="10" type="ORF">AGLY_000732</name>
</gene>
<dbReference type="EC" id="3.4.19.12" evidence="8"/>
<dbReference type="AlphaFoldDB" id="A0A6G0U9B4"/>
<proteinExistence type="inferred from homology"/>